<feature type="region of interest" description="Disordered" evidence="1">
    <location>
        <begin position="43"/>
        <end position="95"/>
    </location>
</feature>
<feature type="compositionally biased region" description="Low complexity" evidence="1">
    <location>
        <begin position="124"/>
        <end position="141"/>
    </location>
</feature>
<feature type="compositionally biased region" description="Low complexity" evidence="1">
    <location>
        <begin position="50"/>
        <end position="80"/>
    </location>
</feature>
<organism evidence="2">
    <name type="scientific">Ananas comosus var. bracteatus</name>
    <name type="common">red pineapple</name>
    <dbReference type="NCBI Taxonomy" id="296719"/>
    <lineage>
        <taxon>Eukaryota</taxon>
        <taxon>Viridiplantae</taxon>
        <taxon>Streptophyta</taxon>
        <taxon>Embryophyta</taxon>
        <taxon>Tracheophyta</taxon>
        <taxon>Spermatophyta</taxon>
        <taxon>Magnoliopsida</taxon>
        <taxon>Liliopsida</taxon>
        <taxon>Poales</taxon>
        <taxon>Bromeliaceae</taxon>
        <taxon>Bromelioideae</taxon>
        <taxon>Ananas</taxon>
    </lineage>
</organism>
<name>A0A6V7PXL6_ANACO</name>
<accession>A0A6V7PXL6</accession>
<dbReference type="EMBL" id="LR862153">
    <property type="protein sequence ID" value="CAD1835495.1"/>
    <property type="molecule type" value="Genomic_DNA"/>
</dbReference>
<evidence type="ECO:0000313" key="2">
    <source>
        <dbReference type="EMBL" id="CAD1835495.1"/>
    </source>
</evidence>
<feature type="compositionally biased region" description="Pro residues" evidence="1">
    <location>
        <begin position="142"/>
        <end position="152"/>
    </location>
</feature>
<dbReference type="AlphaFoldDB" id="A0A6V7PXL6"/>
<sequence length="160" mass="16411">MASPSPEAAADSRLTSLLIPALEKIIKNAASWRKGHSKLSHQCKSLIDKLSSPSTTASSSAEPPSPNSSSSLPGPSATSPSPTPNPSSPSRLRPLLRLPKIVEPALDVVQKLISHSYLHGEADPSAAPTPASSPSSSTPSAIPSPPAPPAPATMPWNYSS</sequence>
<proteinExistence type="predicted"/>
<gene>
    <name evidence="2" type="ORF">CB5_LOCUS18706</name>
</gene>
<evidence type="ECO:0000256" key="1">
    <source>
        <dbReference type="SAM" id="MobiDB-lite"/>
    </source>
</evidence>
<reference evidence="2" key="1">
    <citation type="submission" date="2020-07" db="EMBL/GenBank/DDBJ databases">
        <authorList>
            <person name="Lin J."/>
        </authorList>
    </citation>
    <scope>NUCLEOTIDE SEQUENCE</scope>
</reference>
<protein>
    <submittedName>
        <fullName evidence="2">Uncharacterized protein</fullName>
    </submittedName>
</protein>
<feature type="region of interest" description="Disordered" evidence="1">
    <location>
        <begin position="120"/>
        <end position="160"/>
    </location>
</feature>